<dbReference type="Pfam" id="PF00001">
    <property type="entry name" value="7tm_1"/>
    <property type="match status" value="1"/>
</dbReference>
<evidence type="ECO:0000256" key="4">
    <source>
        <dbReference type="ARBA" id="ARBA00022989"/>
    </source>
</evidence>
<dbReference type="InterPro" id="IPR000276">
    <property type="entry name" value="GPCR_Rhodpsn"/>
</dbReference>
<dbReference type="SMART" id="SM01381">
    <property type="entry name" value="7TM_GPCR_Srsx"/>
    <property type="match status" value="1"/>
</dbReference>
<keyword evidence="12" id="KW-1185">Reference proteome</keyword>
<evidence type="ECO:0000256" key="2">
    <source>
        <dbReference type="ARBA" id="ARBA00022475"/>
    </source>
</evidence>
<evidence type="ECO:0000256" key="7">
    <source>
        <dbReference type="RuleBase" id="RU000688"/>
    </source>
</evidence>
<feature type="compositionally biased region" description="Basic and acidic residues" evidence="8">
    <location>
        <begin position="459"/>
        <end position="473"/>
    </location>
</feature>
<feature type="transmembrane region" description="Helical" evidence="9">
    <location>
        <begin position="555"/>
        <end position="581"/>
    </location>
</feature>
<feature type="transmembrane region" description="Helical" evidence="9">
    <location>
        <begin position="150"/>
        <end position="170"/>
    </location>
</feature>
<evidence type="ECO:0000256" key="3">
    <source>
        <dbReference type="ARBA" id="ARBA00022692"/>
    </source>
</evidence>
<dbReference type="PANTHER" id="PTHR24241">
    <property type="entry name" value="NEUROPEPTIDE RECEPTOR-RELATED G-PROTEIN COUPLED RECEPTOR"/>
    <property type="match status" value="1"/>
</dbReference>
<evidence type="ECO:0000256" key="9">
    <source>
        <dbReference type="SAM" id="Phobius"/>
    </source>
</evidence>
<feature type="transmembrane region" description="Helical" evidence="9">
    <location>
        <begin position="115"/>
        <end position="138"/>
    </location>
</feature>
<feature type="transmembrane region" description="Helical" evidence="9">
    <location>
        <begin position="522"/>
        <end position="549"/>
    </location>
</feature>
<name>A0A914A1C1_PATMI</name>
<dbReference type="AlphaFoldDB" id="A0A914A1C1"/>
<feature type="compositionally biased region" description="Basic residues" evidence="8">
    <location>
        <begin position="497"/>
        <end position="507"/>
    </location>
</feature>
<feature type="transmembrane region" description="Helical" evidence="9">
    <location>
        <begin position="71"/>
        <end position="95"/>
    </location>
</feature>
<proteinExistence type="inferred from homology"/>
<accession>A0A914A1C1</accession>
<feature type="transmembrane region" description="Helical" evidence="9">
    <location>
        <begin position="35"/>
        <end position="59"/>
    </location>
</feature>
<dbReference type="SUPFAM" id="SSF81321">
    <property type="entry name" value="Family A G protein-coupled receptor-like"/>
    <property type="match status" value="1"/>
</dbReference>
<dbReference type="PRINTS" id="PR00237">
    <property type="entry name" value="GPCRRHODOPSN"/>
</dbReference>
<evidence type="ECO:0000313" key="12">
    <source>
        <dbReference type="Proteomes" id="UP000887568"/>
    </source>
</evidence>
<keyword evidence="4 9" id="KW-1133">Transmembrane helix</keyword>
<sequence>MDIEINREEISNASMDTNNSSSMVDLYVLHPVKDILIATFVPVFVISLTGNLLVIYVIVRNRSMHTVTNFFLLNLAVSDLLVTLCCIIPTLMYFIQVSWTLGAFICKAHKATITMTTTASVFMLTAISMERYIVILYPFQTKRVLTVQRLVGVVGVIWWLSIIISLPMFLSYDLVPAYEENVYCGAHYHFVENGAQAHGIVMVVVCYLVPLLIMLVLYTRIGKGLWQRSRTGNGPLTALPGQGSKKTKAYLKVTYKGNKAVSSVEDKSPVPPEEGLRIHIGRQISPPPGDSTSGYSDSEDTPRRTLLRHNNNSEPMSSSSSSDAPDKIGPFFVDYPDETEILQTETEESNNTTVLWNSCNDILLCSGAGGDKSIPTREDALRIETEKPGSDSNGIGSHREISKSETVLNSHQTTSNGGDHSPSAGDGRGASGNSDTDKEPSQYLNPGRICGGVKSRLNSKSEGDKRPVNRKYEPAAVSAQGSPGYPRANPHAVSRQCMKKTPSKRKKNAEAVIQARRKVIRLLVIMVVCFALCLFPLQLMFVWSIFAVFSDQTVAGALITAFTYLAYFLNSAINPFLYAFLSDNFRSKMRETLHCGSSRARRQVSLRQARLKSVTSDAYTESELMPS</sequence>
<comment type="similarity">
    <text evidence="7">Belongs to the G-protein coupled receptor 1 family.</text>
</comment>
<dbReference type="PROSITE" id="PS00237">
    <property type="entry name" value="G_PROTEIN_RECEP_F1_1"/>
    <property type="match status" value="1"/>
</dbReference>
<keyword evidence="3 7" id="KW-0812">Transmembrane</keyword>
<evidence type="ECO:0000256" key="1">
    <source>
        <dbReference type="ARBA" id="ARBA00004651"/>
    </source>
</evidence>
<dbReference type="RefSeq" id="XP_038057627.1">
    <property type="nucleotide sequence ID" value="XM_038201699.1"/>
</dbReference>
<evidence type="ECO:0000256" key="8">
    <source>
        <dbReference type="SAM" id="MobiDB-lite"/>
    </source>
</evidence>
<dbReference type="GO" id="GO:0005886">
    <property type="term" value="C:plasma membrane"/>
    <property type="evidence" value="ECO:0007669"/>
    <property type="project" value="UniProtKB-SubCell"/>
</dbReference>
<keyword evidence="7" id="KW-0297">G-protein coupled receptor</keyword>
<keyword evidence="7" id="KW-0807">Transducer</keyword>
<evidence type="ECO:0000256" key="5">
    <source>
        <dbReference type="ARBA" id="ARBA00023136"/>
    </source>
</evidence>
<feature type="domain" description="G-protein coupled receptors family 1 profile" evidence="10">
    <location>
        <begin position="50"/>
        <end position="578"/>
    </location>
</feature>
<dbReference type="PROSITE" id="PS50262">
    <property type="entry name" value="G_PROTEIN_RECEP_F1_2"/>
    <property type="match status" value="1"/>
</dbReference>
<organism evidence="11 12">
    <name type="scientific">Patiria miniata</name>
    <name type="common">Bat star</name>
    <name type="synonym">Asterina miniata</name>
    <dbReference type="NCBI Taxonomy" id="46514"/>
    <lineage>
        <taxon>Eukaryota</taxon>
        <taxon>Metazoa</taxon>
        <taxon>Echinodermata</taxon>
        <taxon>Eleutherozoa</taxon>
        <taxon>Asterozoa</taxon>
        <taxon>Asteroidea</taxon>
        <taxon>Valvatacea</taxon>
        <taxon>Valvatida</taxon>
        <taxon>Asterinidae</taxon>
        <taxon>Patiria</taxon>
    </lineage>
</organism>
<dbReference type="GO" id="GO:0032870">
    <property type="term" value="P:cellular response to hormone stimulus"/>
    <property type="evidence" value="ECO:0007669"/>
    <property type="project" value="TreeGrafter"/>
</dbReference>
<dbReference type="PANTHER" id="PTHR24241:SF194">
    <property type="entry name" value="TRISSIN RECEPTOR"/>
    <property type="match status" value="1"/>
</dbReference>
<dbReference type="GO" id="GO:0042277">
    <property type="term" value="F:peptide binding"/>
    <property type="evidence" value="ECO:0007669"/>
    <property type="project" value="TreeGrafter"/>
</dbReference>
<protein>
    <recommendedName>
        <fullName evidence="10">G-protein coupled receptors family 1 profile domain-containing protein</fullName>
    </recommendedName>
</protein>
<evidence type="ECO:0000256" key="6">
    <source>
        <dbReference type="ARBA" id="ARBA00023170"/>
    </source>
</evidence>
<dbReference type="Gene3D" id="1.20.1070.10">
    <property type="entry name" value="Rhodopsin 7-helix transmembrane proteins"/>
    <property type="match status" value="2"/>
</dbReference>
<dbReference type="EnsemblMetazoa" id="XM_038201699.1">
    <property type="protein sequence ID" value="XP_038057627.1"/>
    <property type="gene ID" value="LOC119729168"/>
</dbReference>
<evidence type="ECO:0000313" key="11">
    <source>
        <dbReference type="EnsemblMetazoa" id="XP_038057627.1"/>
    </source>
</evidence>
<dbReference type="GeneID" id="119729168"/>
<dbReference type="OMA" id="RETLHCG"/>
<dbReference type="GO" id="GO:0004930">
    <property type="term" value="F:G protein-coupled receptor activity"/>
    <property type="evidence" value="ECO:0007669"/>
    <property type="project" value="UniProtKB-KW"/>
</dbReference>
<keyword evidence="6 7" id="KW-0675">Receptor</keyword>
<feature type="region of interest" description="Disordered" evidence="8">
    <location>
        <begin position="262"/>
        <end position="333"/>
    </location>
</feature>
<feature type="region of interest" description="Disordered" evidence="8">
    <location>
        <begin position="405"/>
        <end position="509"/>
    </location>
</feature>
<dbReference type="OrthoDB" id="5964776at2759"/>
<evidence type="ECO:0000259" key="10">
    <source>
        <dbReference type="PROSITE" id="PS50262"/>
    </source>
</evidence>
<dbReference type="InterPro" id="IPR017452">
    <property type="entry name" value="GPCR_Rhodpsn_7TM"/>
</dbReference>
<comment type="subcellular location">
    <subcellularLocation>
        <location evidence="1">Cell membrane</location>
        <topology evidence="1">Multi-pass membrane protein</topology>
    </subcellularLocation>
</comment>
<keyword evidence="2" id="KW-1003">Cell membrane</keyword>
<dbReference type="Proteomes" id="UP000887568">
    <property type="component" value="Unplaced"/>
</dbReference>
<keyword evidence="5 9" id="KW-0472">Membrane</keyword>
<reference evidence="11" key="1">
    <citation type="submission" date="2022-11" db="UniProtKB">
        <authorList>
            <consortium name="EnsemblMetazoa"/>
        </authorList>
    </citation>
    <scope>IDENTIFICATION</scope>
</reference>
<feature type="transmembrane region" description="Helical" evidence="9">
    <location>
        <begin position="197"/>
        <end position="218"/>
    </location>
</feature>
<feature type="compositionally biased region" description="Polar residues" evidence="8">
    <location>
        <begin position="405"/>
        <end position="418"/>
    </location>
</feature>